<comment type="caution">
    <text evidence="1">The sequence shown here is derived from an EMBL/GenBank/DDBJ whole genome shotgun (WGS) entry which is preliminary data.</text>
</comment>
<dbReference type="STRING" id="1440762.Y882_16455"/>
<dbReference type="AlphaFoldDB" id="A0A0G9GZC8"/>
<evidence type="ECO:0000313" key="1">
    <source>
        <dbReference type="EMBL" id="KLD62294.1"/>
    </source>
</evidence>
<dbReference type="PATRIC" id="fig|1440762.4.peg.3015"/>
<evidence type="ECO:0008006" key="3">
    <source>
        <dbReference type="Google" id="ProtNLM"/>
    </source>
</evidence>
<protein>
    <recommendedName>
        <fullName evidence="3">DUF1579 domain-containing protein</fullName>
    </recommendedName>
</protein>
<gene>
    <name evidence="1" type="ORF">Y882_16455</name>
</gene>
<proteinExistence type="predicted"/>
<accession>A0A0G9GZC8</accession>
<sequence length="154" mass="17887">MHDFDFLVGNWRGHHRKLKEKLADSHDWEEFEGTLSMRPLMDGYANVDDNVFNTPKGSYRGVGLRSYDPKTAQWAIWWLDGRDPFGQLDPPVKGHFEHGVGTFYATDTLRGKPIRVRFVWSGITPTTAHWEQAYSADDGKTWEVNWIMDFTRVP</sequence>
<dbReference type="Proteomes" id="UP000035481">
    <property type="component" value="Unassembled WGS sequence"/>
</dbReference>
<dbReference type="OrthoDB" id="9814791at2"/>
<organism evidence="1 2">
    <name type="scientific">Dyella japonica DSM 16301</name>
    <dbReference type="NCBI Taxonomy" id="1440762"/>
    <lineage>
        <taxon>Bacteria</taxon>
        <taxon>Pseudomonadati</taxon>
        <taxon>Pseudomonadota</taxon>
        <taxon>Gammaproteobacteria</taxon>
        <taxon>Lysobacterales</taxon>
        <taxon>Rhodanobacteraceae</taxon>
        <taxon>Dyella</taxon>
    </lineage>
</organism>
<dbReference type="EMBL" id="JPLA01000049">
    <property type="protein sequence ID" value="KLD62294.1"/>
    <property type="molecule type" value="Genomic_DNA"/>
</dbReference>
<evidence type="ECO:0000313" key="2">
    <source>
        <dbReference type="Proteomes" id="UP000035481"/>
    </source>
</evidence>
<reference evidence="1 2" key="1">
    <citation type="journal article" date="2015" name="Antonie Van Leeuwenhoek">
        <title>A phylogenomic and molecular marker based taxonomic framework for the order Xanthomonadales: proposal to transfer the families Algiphilaceae and Solimonadaceae to the order Nevskiales ord. nov. and to create a new family within the order Xanthomonadales, the family Rhodanobacteraceae fam. nov., containing the genus Rhodanobacter and its closest relatives.</title>
        <authorList>
            <person name="Naushad S."/>
            <person name="Adeolu M."/>
            <person name="Wong S."/>
            <person name="Sohail M."/>
            <person name="Schellhorn H.E."/>
            <person name="Gupta R.S."/>
        </authorList>
    </citation>
    <scope>NUCLEOTIDE SEQUENCE [LARGE SCALE GENOMIC DNA]</scope>
    <source>
        <strain evidence="1 2">DSM 16301</strain>
    </source>
</reference>
<name>A0A0G9GZC8_9GAMM</name>